<feature type="non-terminal residue" evidence="1">
    <location>
        <position position="1"/>
    </location>
</feature>
<accession>A0A427AS18</accession>
<sequence length="214" mass="23875">EFVGRRPRLVERLSGVAEKLAESWEVSDHWIIAAQVSRRVTVGKPPMSVAKLPMPWNQGAFSGLTNGVDGSSSDNDIDLLFDGSLRMRQGIPSRSAFEKCFLISDIVSRCPYRMRLSPVLLSSGSFLIIALTSHQGLDRYSRRRGYLARELHRKSPRNSLSVVWQWWPEYSIRPRSSCVIIPPCWAGLPESVATETPLAGVLVEEPVVGRSLTV</sequence>
<organism evidence="1 2">
    <name type="scientific">Ensete ventricosum</name>
    <name type="common">Abyssinian banana</name>
    <name type="synonym">Musa ensete</name>
    <dbReference type="NCBI Taxonomy" id="4639"/>
    <lineage>
        <taxon>Eukaryota</taxon>
        <taxon>Viridiplantae</taxon>
        <taxon>Streptophyta</taxon>
        <taxon>Embryophyta</taxon>
        <taxon>Tracheophyta</taxon>
        <taxon>Spermatophyta</taxon>
        <taxon>Magnoliopsida</taxon>
        <taxon>Liliopsida</taxon>
        <taxon>Zingiberales</taxon>
        <taxon>Musaceae</taxon>
        <taxon>Ensete</taxon>
    </lineage>
</organism>
<dbReference type="EMBL" id="AMZH03001509">
    <property type="protein sequence ID" value="RRT79049.1"/>
    <property type="molecule type" value="Genomic_DNA"/>
</dbReference>
<proteinExistence type="predicted"/>
<evidence type="ECO:0000313" key="2">
    <source>
        <dbReference type="Proteomes" id="UP000287651"/>
    </source>
</evidence>
<protein>
    <submittedName>
        <fullName evidence="1">Uncharacterized protein</fullName>
    </submittedName>
</protein>
<name>A0A427AS18_ENSVE</name>
<reference evidence="1 2" key="1">
    <citation type="journal article" date="2014" name="Agronomy (Basel)">
        <title>A Draft Genome Sequence for Ensete ventricosum, the Drought-Tolerant Tree Against Hunger.</title>
        <authorList>
            <person name="Harrison J."/>
            <person name="Moore K.A."/>
            <person name="Paszkiewicz K."/>
            <person name="Jones T."/>
            <person name="Grant M."/>
            <person name="Ambacheew D."/>
            <person name="Muzemil S."/>
            <person name="Studholme D.J."/>
        </authorList>
    </citation>
    <scope>NUCLEOTIDE SEQUENCE [LARGE SCALE GENOMIC DNA]</scope>
</reference>
<evidence type="ECO:0000313" key="1">
    <source>
        <dbReference type="EMBL" id="RRT79049.1"/>
    </source>
</evidence>
<gene>
    <name evidence="1" type="ORF">B296_00026060</name>
</gene>
<dbReference type="Proteomes" id="UP000287651">
    <property type="component" value="Unassembled WGS sequence"/>
</dbReference>
<dbReference type="AlphaFoldDB" id="A0A427AS18"/>
<comment type="caution">
    <text evidence="1">The sequence shown here is derived from an EMBL/GenBank/DDBJ whole genome shotgun (WGS) entry which is preliminary data.</text>
</comment>